<comment type="subcellular location">
    <subcellularLocation>
        <location evidence="1">Nucleus</location>
    </subcellularLocation>
</comment>
<dbReference type="SUPFAM" id="SSF74788">
    <property type="entry name" value="Cullin repeat-like"/>
    <property type="match status" value="1"/>
</dbReference>
<comment type="caution">
    <text evidence="14">The sequence shown here is derived from an EMBL/GenBank/DDBJ whole genome shotgun (WGS) entry which is preliminary data.</text>
</comment>
<keyword evidence="5" id="KW-0597">Phosphoprotein</keyword>
<gene>
    <name evidence="14" type="ORF">DGAL_LOCUS7083</name>
</gene>
<dbReference type="GO" id="GO:0031625">
    <property type="term" value="F:ubiquitin protein ligase binding"/>
    <property type="evidence" value="ECO:0007669"/>
    <property type="project" value="InterPro"/>
</dbReference>
<dbReference type="Pfam" id="PF00888">
    <property type="entry name" value="Cullin"/>
    <property type="match status" value="1"/>
</dbReference>
<dbReference type="InterPro" id="IPR036388">
    <property type="entry name" value="WH-like_DNA-bd_sf"/>
</dbReference>
<evidence type="ECO:0000256" key="5">
    <source>
        <dbReference type="ARBA" id="ARBA00022553"/>
    </source>
</evidence>
<proteinExistence type="inferred from homology"/>
<evidence type="ECO:0000256" key="10">
    <source>
        <dbReference type="ARBA" id="ARBA00069610"/>
    </source>
</evidence>
<name>A0A8J2RSZ1_9CRUS</name>
<evidence type="ECO:0000313" key="14">
    <source>
        <dbReference type="EMBL" id="CAH0104315.1"/>
    </source>
</evidence>
<dbReference type="InterPro" id="IPR016159">
    <property type="entry name" value="Cullin_repeat-like_dom_sf"/>
</dbReference>
<dbReference type="FunFam" id="1.10.10.10:FF:000014">
    <property type="entry name" value="Cullin 1"/>
    <property type="match status" value="1"/>
</dbReference>
<dbReference type="GO" id="GO:0006511">
    <property type="term" value="P:ubiquitin-dependent protein catabolic process"/>
    <property type="evidence" value="ECO:0007669"/>
    <property type="project" value="InterPro"/>
</dbReference>
<dbReference type="InterPro" id="IPR016158">
    <property type="entry name" value="Cullin_homology"/>
</dbReference>
<keyword evidence="9" id="KW-0539">Nucleus</keyword>
<evidence type="ECO:0000256" key="6">
    <source>
        <dbReference type="ARBA" id="ARBA00022786"/>
    </source>
</evidence>
<dbReference type="SUPFAM" id="SSF75632">
    <property type="entry name" value="Cullin homology domain"/>
    <property type="match status" value="1"/>
</dbReference>
<accession>A0A8J2RSZ1</accession>
<reference evidence="14" key="1">
    <citation type="submission" date="2021-11" db="EMBL/GenBank/DDBJ databases">
        <authorList>
            <person name="Schell T."/>
        </authorList>
    </citation>
    <scope>NUCLEOTIDE SEQUENCE</scope>
    <source>
        <strain evidence="14">M5</strain>
    </source>
</reference>
<evidence type="ECO:0000256" key="7">
    <source>
        <dbReference type="ARBA" id="ARBA00022843"/>
    </source>
</evidence>
<dbReference type="InterPro" id="IPR019559">
    <property type="entry name" value="Cullin_neddylation_domain"/>
</dbReference>
<dbReference type="FunFam" id="1.20.1310.10:FF:000022">
    <property type="entry name" value="Cullin-2 isoform 2"/>
    <property type="match status" value="1"/>
</dbReference>
<feature type="domain" description="Cullin family profile" evidence="13">
    <location>
        <begin position="391"/>
        <end position="622"/>
    </location>
</feature>
<evidence type="ECO:0000259" key="13">
    <source>
        <dbReference type="PROSITE" id="PS50069"/>
    </source>
</evidence>
<evidence type="ECO:0000256" key="3">
    <source>
        <dbReference type="ARBA" id="ARBA00006019"/>
    </source>
</evidence>
<dbReference type="GO" id="GO:0031462">
    <property type="term" value="C:Cul2-RING ubiquitin ligase complex"/>
    <property type="evidence" value="ECO:0007669"/>
    <property type="project" value="UniProtKB-ARBA"/>
</dbReference>
<evidence type="ECO:0000313" key="15">
    <source>
        <dbReference type="Proteomes" id="UP000789390"/>
    </source>
</evidence>
<dbReference type="Gene3D" id="1.10.10.10">
    <property type="entry name" value="Winged helix-like DNA-binding domain superfamily/Winged helix DNA-binding domain"/>
    <property type="match status" value="2"/>
</dbReference>
<evidence type="ECO:0000256" key="11">
    <source>
        <dbReference type="PROSITE-ProRule" id="PRU00330"/>
    </source>
</evidence>
<dbReference type="FunFam" id="1.20.1310.10:FF:000012">
    <property type="entry name" value="Cullin 2"/>
    <property type="match status" value="1"/>
</dbReference>
<keyword evidence="4" id="KW-1017">Isopeptide bond</keyword>
<dbReference type="GO" id="GO:0031981">
    <property type="term" value="C:nuclear lumen"/>
    <property type="evidence" value="ECO:0007669"/>
    <property type="project" value="UniProtKB-ARBA"/>
</dbReference>
<evidence type="ECO:0000256" key="4">
    <source>
        <dbReference type="ARBA" id="ARBA00022499"/>
    </source>
</evidence>
<dbReference type="SMART" id="SM00884">
    <property type="entry name" value="Cullin_Nedd8"/>
    <property type="match status" value="1"/>
</dbReference>
<keyword evidence="15" id="KW-1185">Reference proteome</keyword>
<keyword evidence="6" id="KW-0833">Ubl conjugation pathway</keyword>
<dbReference type="SUPFAM" id="SSF46785">
    <property type="entry name" value="Winged helix' DNA-binding domain"/>
    <property type="match status" value="1"/>
</dbReference>
<dbReference type="Pfam" id="PF26557">
    <property type="entry name" value="Cullin_AB"/>
    <property type="match status" value="1"/>
</dbReference>
<dbReference type="InterPro" id="IPR036317">
    <property type="entry name" value="Cullin_homology_sf"/>
</dbReference>
<dbReference type="Proteomes" id="UP000789390">
    <property type="component" value="Unassembled WGS sequence"/>
</dbReference>
<dbReference type="Pfam" id="PF10557">
    <property type="entry name" value="Cullin_Nedd8"/>
    <property type="match status" value="1"/>
</dbReference>
<keyword evidence="8" id="KW-0007">Acetylation</keyword>
<dbReference type="FunFam" id="1.20.1310.10:FF:000016">
    <property type="entry name" value="Cullin 2"/>
    <property type="match status" value="1"/>
</dbReference>
<dbReference type="PROSITE" id="PS50069">
    <property type="entry name" value="CULLIN_2"/>
    <property type="match status" value="1"/>
</dbReference>
<keyword evidence="7" id="KW-0832">Ubl conjugation</keyword>
<evidence type="ECO:0000256" key="2">
    <source>
        <dbReference type="ARBA" id="ARBA00004906"/>
    </source>
</evidence>
<comment type="similarity">
    <text evidence="3 11 12">Belongs to the cullin family.</text>
</comment>
<evidence type="ECO:0000256" key="1">
    <source>
        <dbReference type="ARBA" id="ARBA00004123"/>
    </source>
</evidence>
<dbReference type="PANTHER" id="PTHR11932">
    <property type="entry name" value="CULLIN"/>
    <property type="match status" value="1"/>
</dbReference>
<sequence>MSLKPKRVDFVTTWADLKETVKGVVTLGNVPHTVWYNRFSDVYSLCVAYPEPLAEKLYQETKKFLEEHVKSLLIQVNGSSEEQLLTVYYTLWQQYSQGMDYLQKLYSYLNTQHIKKQKATDAELLYGTLSYESPEQMKEIGELGLDLWKKYMIEPLKADLLRLLLGAVHCDRTGQSLYNEKSSTIQGVIQSFVSVEEFKKKNTLELYETVFEVPFLEATGDYYRQEASRLLQECTISLYMEKVLQRRDEEDLRSRKFLHPSSYGKVRSECEQRMVADHLAAIQNECLTMVQLEFQQDLRNSYALLKSIQGGLSVLVSHFMEHVKQQGLRAVVNQTGDNIAAQFVDGMLGVYSKYKEMTNNVFANDQQFTSALDMACASVVNHRFNANQPCKSPELLAKYCDSLLRKSSKGGSDTDIDDKLAQCIAVFKYIDDKDVYQRFYARLMAKRLIQQQSQSMDAEEAMINRLKQACGFEYTNKLHRVFTDVSLSSDLNNKFSNYLQNKDRIELGLNFYIYVLMASAWPYTLNTPTAFAVPQELERSVQRFEDFYRLQFNGRKLTWLHHWSQGELKLNYLKKRYIITMQTFQMAILLMFENTDSLTCKEMMEATKLNSDYFQKTVQSLIDSKLLAVAGDTGEVFEPSTVISLNMDYSYKRTKFRITAAVHRETVQETEQTHASVEEDRKLYLQATIVRIMKSRKILRHNVLIQEVLSQSKARFAPSISLIKKCVETLIDKQYLERTPNSTDEYSYVA</sequence>
<dbReference type="OrthoDB" id="27073at2759"/>
<comment type="pathway">
    <text evidence="2">Protein modification; protein ubiquitination.</text>
</comment>
<dbReference type="AlphaFoldDB" id="A0A8J2RSZ1"/>
<organism evidence="14 15">
    <name type="scientific">Daphnia galeata</name>
    <dbReference type="NCBI Taxonomy" id="27404"/>
    <lineage>
        <taxon>Eukaryota</taxon>
        <taxon>Metazoa</taxon>
        <taxon>Ecdysozoa</taxon>
        <taxon>Arthropoda</taxon>
        <taxon>Crustacea</taxon>
        <taxon>Branchiopoda</taxon>
        <taxon>Diplostraca</taxon>
        <taxon>Cladocera</taxon>
        <taxon>Anomopoda</taxon>
        <taxon>Daphniidae</taxon>
        <taxon>Daphnia</taxon>
    </lineage>
</organism>
<protein>
    <recommendedName>
        <fullName evidence="10">Cullin-2</fullName>
    </recommendedName>
</protein>
<dbReference type="SMART" id="SM00182">
    <property type="entry name" value="CULLIN"/>
    <property type="match status" value="1"/>
</dbReference>
<evidence type="ECO:0000256" key="12">
    <source>
        <dbReference type="RuleBase" id="RU003829"/>
    </source>
</evidence>
<dbReference type="InterPro" id="IPR036390">
    <property type="entry name" value="WH_DNA-bd_sf"/>
</dbReference>
<dbReference type="EMBL" id="CAKKLH010000135">
    <property type="protein sequence ID" value="CAH0104315.1"/>
    <property type="molecule type" value="Genomic_DNA"/>
</dbReference>
<dbReference type="Gene3D" id="1.20.1310.10">
    <property type="entry name" value="Cullin Repeats"/>
    <property type="match status" value="4"/>
</dbReference>
<evidence type="ECO:0000256" key="9">
    <source>
        <dbReference type="ARBA" id="ARBA00023242"/>
    </source>
</evidence>
<dbReference type="InterPro" id="IPR016157">
    <property type="entry name" value="Cullin_CS"/>
</dbReference>
<dbReference type="Gene3D" id="4.10.1030.10">
    <property type="entry name" value="Ring Box Chain A, domain 5"/>
    <property type="match status" value="1"/>
</dbReference>
<dbReference type="InterPro" id="IPR059120">
    <property type="entry name" value="Cullin-like_AB"/>
</dbReference>
<evidence type="ECO:0000256" key="8">
    <source>
        <dbReference type="ARBA" id="ARBA00022990"/>
    </source>
</evidence>
<dbReference type="PROSITE" id="PS01256">
    <property type="entry name" value="CULLIN_1"/>
    <property type="match status" value="1"/>
</dbReference>
<dbReference type="InterPro" id="IPR001373">
    <property type="entry name" value="Cullin_N"/>
</dbReference>
<dbReference type="InterPro" id="IPR045093">
    <property type="entry name" value="Cullin"/>
</dbReference>